<dbReference type="Proteomes" id="UP000006329">
    <property type="component" value="Unassembled WGS sequence"/>
</dbReference>
<dbReference type="EMBL" id="AHON02000013">
    <property type="protein sequence ID" value="EKO35530.1"/>
    <property type="molecule type" value="Genomic_DNA"/>
</dbReference>
<organism evidence="1 2">
    <name type="scientific">Leptospira santarosai str. MOR084</name>
    <dbReference type="NCBI Taxonomy" id="1049984"/>
    <lineage>
        <taxon>Bacteria</taxon>
        <taxon>Pseudomonadati</taxon>
        <taxon>Spirochaetota</taxon>
        <taxon>Spirochaetia</taxon>
        <taxon>Leptospirales</taxon>
        <taxon>Leptospiraceae</taxon>
        <taxon>Leptospira</taxon>
    </lineage>
</organism>
<gene>
    <name evidence="1" type="ORF">LEP1GSC179_1332</name>
</gene>
<evidence type="ECO:0000313" key="2">
    <source>
        <dbReference type="Proteomes" id="UP000006329"/>
    </source>
</evidence>
<comment type="caution">
    <text evidence="1">The sequence shown here is derived from an EMBL/GenBank/DDBJ whole genome shotgun (WGS) entry which is preliminary data.</text>
</comment>
<dbReference type="AlphaFoldDB" id="A0A0E2BK28"/>
<sequence length="60" mass="7201">MWLQTLVTKNDSSLFFDIKRERGKFASSEVLAVRKIKLFIRRFYPSREELPQFKKVFDCG</sequence>
<keyword evidence="2" id="KW-1185">Reference proteome</keyword>
<evidence type="ECO:0000313" key="1">
    <source>
        <dbReference type="EMBL" id="EKO35530.1"/>
    </source>
</evidence>
<protein>
    <submittedName>
        <fullName evidence="1">Uncharacterized protein</fullName>
    </submittedName>
</protein>
<proteinExistence type="predicted"/>
<accession>A0A0E2BK28</accession>
<name>A0A0E2BK28_9LEPT</name>
<reference evidence="1" key="1">
    <citation type="submission" date="2012-10" db="EMBL/GenBank/DDBJ databases">
        <authorList>
            <person name="Harkins D.M."/>
            <person name="Durkin A.S."/>
            <person name="Brinkac L.M."/>
            <person name="Haft D.H."/>
            <person name="Selengut J.D."/>
            <person name="Sanka R."/>
            <person name="DePew J."/>
            <person name="Purushe J."/>
            <person name="Matthias M.A."/>
            <person name="Vinetz J.M."/>
            <person name="Sutton G.G."/>
            <person name="Nierman W.C."/>
            <person name="Fouts D.E."/>
        </authorList>
    </citation>
    <scope>NUCLEOTIDE SEQUENCE [LARGE SCALE GENOMIC DNA]</scope>
    <source>
        <strain evidence="1">MOR084</strain>
    </source>
</reference>